<gene>
    <name evidence="2" type="ORF">MSPICULIGERA_LOCUS9047</name>
</gene>
<proteinExistence type="predicted"/>
<reference evidence="2" key="1">
    <citation type="submission" date="2023-06" db="EMBL/GenBank/DDBJ databases">
        <authorList>
            <person name="Delattre M."/>
        </authorList>
    </citation>
    <scope>NUCLEOTIDE SEQUENCE</scope>
    <source>
        <strain evidence="2">AF72</strain>
    </source>
</reference>
<evidence type="ECO:0000313" key="2">
    <source>
        <dbReference type="EMBL" id="CAJ0570610.1"/>
    </source>
</evidence>
<dbReference type="EMBL" id="CATQJA010002415">
    <property type="protein sequence ID" value="CAJ0570610.1"/>
    <property type="molecule type" value="Genomic_DNA"/>
</dbReference>
<keyword evidence="1" id="KW-1133">Transmembrane helix</keyword>
<name>A0AA36FXB8_9BILA</name>
<evidence type="ECO:0000313" key="3">
    <source>
        <dbReference type="Proteomes" id="UP001177023"/>
    </source>
</evidence>
<keyword evidence="1" id="KW-0472">Membrane</keyword>
<accession>A0AA36FXB8</accession>
<protein>
    <submittedName>
        <fullName evidence="2">Uncharacterized protein</fullName>
    </submittedName>
</protein>
<dbReference type="Proteomes" id="UP001177023">
    <property type="component" value="Unassembled WGS sequence"/>
</dbReference>
<keyword evidence="1" id="KW-0812">Transmembrane</keyword>
<feature type="transmembrane region" description="Helical" evidence="1">
    <location>
        <begin position="62"/>
        <end position="82"/>
    </location>
</feature>
<comment type="caution">
    <text evidence="2">The sequence shown here is derived from an EMBL/GenBank/DDBJ whole genome shotgun (WGS) entry which is preliminary data.</text>
</comment>
<keyword evidence="3" id="KW-1185">Reference proteome</keyword>
<feature type="transmembrane region" description="Helical" evidence="1">
    <location>
        <begin position="21"/>
        <end position="42"/>
    </location>
</feature>
<organism evidence="2 3">
    <name type="scientific">Mesorhabditis spiculigera</name>
    <dbReference type="NCBI Taxonomy" id="96644"/>
    <lineage>
        <taxon>Eukaryota</taxon>
        <taxon>Metazoa</taxon>
        <taxon>Ecdysozoa</taxon>
        <taxon>Nematoda</taxon>
        <taxon>Chromadorea</taxon>
        <taxon>Rhabditida</taxon>
        <taxon>Rhabditina</taxon>
        <taxon>Rhabditomorpha</taxon>
        <taxon>Rhabditoidea</taxon>
        <taxon>Rhabditidae</taxon>
        <taxon>Mesorhabditinae</taxon>
        <taxon>Mesorhabditis</taxon>
    </lineage>
</organism>
<evidence type="ECO:0000256" key="1">
    <source>
        <dbReference type="SAM" id="Phobius"/>
    </source>
</evidence>
<sequence>MLKRKSQEINQIVFANKALSLCSQIYPLASLVINLVTFAKLAWIRWKKAKIPNGRSAEINLIMINMATLVMQLILMGAVIAMSRIAMDAGMRTFMVSFYGIRNIRAL</sequence>
<dbReference type="AlphaFoldDB" id="A0AA36FXB8"/>
<feature type="non-terminal residue" evidence="2">
    <location>
        <position position="1"/>
    </location>
</feature>